<name>A0A2P2L654_RHIMU</name>
<protein>
    <submittedName>
        <fullName evidence="1">Uncharacterized protein</fullName>
    </submittedName>
</protein>
<organism evidence="1">
    <name type="scientific">Rhizophora mucronata</name>
    <name type="common">Asiatic mangrove</name>
    <dbReference type="NCBI Taxonomy" id="61149"/>
    <lineage>
        <taxon>Eukaryota</taxon>
        <taxon>Viridiplantae</taxon>
        <taxon>Streptophyta</taxon>
        <taxon>Embryophyta</taxon>
        <taxon>Tracheophyta</taxon>
        <taxon>Spermatophyta</taxon>
        <taxon>Magnoliopsida</taxon>
        <taxon>eudicotyledons</taxon>
        <taxon>Gunneridae</taxon>
        <taxon>Pentapetalae</taxon>
        <taxon>rosids</taxon>
        <taxon>fabids</taxon>
        <taxon>Malpighiales</taxon>
        <taxon>Rhizophoraceae</taxon>
        <taxon>Rhizophora</taxon>
    </lineage>
</organism>
<sequence>MVQLVLCFVWTLRGHLNGMMSVLLVLLCHFRSFSNW</sequence>
<reference evidence="1" key="1">
    <citation type="submission" date="2018-02" db="EMBL/GenBank/DDBJ databases">
        <title>Rhizophora mucronata_Transcriptome.</title>
        <authorList>
            <person name="Meera S.P."/>
            <person name="Sreeshan A."/>
            <person name="Augustine A."/>
        </authorList>
    </citation>
    <scope>NUCLEOTIDE SEQUENCE</scope>
    <source>
        <tissue evidence="1">Leaf</tissue>
    </source>
</reference>
<dbReference type="AlphaFoldDB" id="A0A2P2L654"/>
<evidence type="ECO:0000313" key="1">
    <source>
        <dbReference type="EMBL" id="MBX13454.1"/>
    </source>
</evidence>
<accession>A0A2P2L654</accession>
<proteinExistence type="predicted"/>
<dbReference type="EMBL" id="GGEC01032970">
    <property type="protein sequence ID" value="MBX13454.1"/>
    <property type="molecule type" value="Transcribed_RNA"/>
</dbReference>